<dbReference type="PANTHER" id="PTHR43459:SF1">
    <property type="entry name" value="EG:BACN32G11.4 PROTEIN"/>
    <property type="match status" value="1"/>
</dbReference>
<dbReference type="RefSeq" id="WP_013848022.1">
    <property type="nucleotide sequence ID" value="NC_015593.1"/>
</dbReference>
<dbReference type="EMBL" id="CP002798">
    <property type="protein sequence ID" value="AEG49778.1"/>
    <property type="molecule type" value="Genomic_DNA"/>
</dbReference>
<evidence type="ECO:0000256" key="1">
    <source>
        <dbReference type="ARBA" id="ARBA00005254"/>
    </source>
</evidence>
<dbReference type="InterPro" id="IPR014748">
    <property type="entry name" value="Enoyl-CoA_hydra_C"/>
</dbReference>
<dbReference type="KEGG" id="sch:Sphch_2107"/>
<dbReference type="PANTHER" id="PTHR43459">
    <property type="entry name" value="ENOYL-COA HYDRATASE"/>
    <property type="match status" value="1"/>
</dbReference>
<dbReference type="CDD" id="cd06558">
    <property type="entry name" value="crotonase-like"/>
    <property type="match status" value="1"/>
</dbReference>
<organism evidence="2 3">
    <name type="scientific">Sphingobium chlorophenolicum L-1</name>
    <dbReference type="NCBI Taxonomy" id="690566"/>
    <lineage>
        <taxon>Bacteria</taxon>
        <taxon>Pseudomonadati</taxon>
        <taxon>Pseudomonadota</taxon>
        <taxon>Alphaproteobacteria</taxon>
        <taxon>Sphingomonadales</taxon>
        <taxon>Sphingomonadaceae</taxon>
        <taxon>Sphingobium</taxon>
    </lineage>
</organism>
<accession>F6EW84</accession>
<dbReference type="SUPFAM" id="SSF52096">
    <property type="entry name" value="ClpP/crotonase"/>
    <property type="match status" value="1"/>
</dbReference>
<dbReference type="Pfam" id="PF00378">
    <property type="entry name" value="ECH_1"/>
    <property type="match status" value="1"/>
</dbReference>
<keyword evidence="2" id="KW-0413">Isomerase</keyword>
<name>F6EW84_SPHCR</name>
<dbReference type="Gene3D" id="1.10.12.10">
    <property type="entry name" value="Lyase 2-enoyl-coa Hydratase, Chain A, domain 2"/>
    <property type="match status" value="1"/>
</dbReference>
<dbReference type="Proteomes" id="UP000007150">
    <property type="component" value="Chromosome 1"/>
</dbReference>
<evidence type="ECO:0000313" key="2">
    <source>
        <dbReference type="EMBL" id="AEG49778.1"/>
    </source>
</evidence>
<dbReference type="InterPro" id="IPR029045">
    <property type="entry name" value="ClpP/crotonase-like_dom_sf"/>
</dbReference>
<keyword evidence="3" id="KW-1185">Reference proteome</keyword>
<comment type="similarity">
    <text evidence="1">Belongs to the enoyl-CoA hydratase/isomerase family.</text>
</comment>
<dbReference type="Gene3D" id="3.90.226.10">
    <property type="entry name" value="2-enoyl-CoA Hydratase, Chain A, domain 1"/>
    <property type="match status" value="1"/>
</dbReference>
<sequence>MTEGPVMVTRDGAVARITLNRPTVGNAIDLKLARELNDAVTECANDRTVRAVLLTGNGRFFCTGGDVAAFVAAGERLPPLLEQIAQHVHAALAALLRMPKPLITAVNGPAAGAGIGLALAGDIALTSAKAHFTLAYTAIGMSPDAGATWLLPRLVGLRLAQELCLRNERVSAATAAKIGMVSQVIEPEALDAVATKIARELADGATSALGATRRLLMDGATASLETHLAAEARAIAGQACTADGRQGINAFISKRAPQFKGGN</sequence>
<dbReference type="HOGENOM" id="CLU_009834_7_2_5"/>
<proteinExistence type="inferred from homology"/>
<dbReference type="GO" id="GO:0016853">
    <property type="term" value="F:isomerase activity"/>
    <property type="evidence" value="ECO:0007669"/>
    <property type="project" value="UniProtKB-KW"/>
</dbReference>
<protein>
    <submittedName>
        <fullName evidence="2">Enoyl-CoA hydratase/isomerase</fullName>
    </submittedName>
</protein>
<dbReference type="AlphaFoldDB" id="F6EW84"/>
<gene>
    <name evidence="2" type="ORF">Sphch_2107</name>
</gene>
<reference evidence="2 3" key="1">
    <citation type="submission" date="2011-05" db="EMBL/GenBank/DDBJ databases">
        <title>Complete sequence of chromosome 1 of Sphingobium chlorophenolicum L-1.</title>
        <authorList>
            <consortium name="US DOE Joint Genome Institute"/>
            <person name="Lucas S."/>
            <person name="Han J."/>
            <person name="Lapidus A."/>
            <person name="Cheng J.-F."/>
            <person name="Goodwin L."/>
            <person name="Pitluck S."/>
            <person name="Peters L."/>
            <person name="Daligault H."/>
            <person name="Han C."/>
            <person name="Tapia R."/>
            <person name="Land M."/>
            <person name="Hauser L."/>
            <person name="Kyrpides N."/>
            <person name="Ivanova N."/>
            <person name="Pagani I."/>
            <person name="Turner P."/>
            <person name="Copley S."/>
            <person name="Woyke T."/>
        </authorList>
    </citation>
    <scope>NUCLEOTIDE SEQUENCE [LARGE SCALE GENOMIC DNA]</scope>
    <source>
        <strain evidence="2 3">L-1</strain>
    </source>
</reference>
<evidence type="ECO:0000313" key="3">
    <source>
        <dbReference type="Proteomes" id="UP000007150"/>
    </source>
</evidence>
<dbReference type="InterPro" id="IPR001753">
    <property type="entry name" value="Enoyl-CoA_hydra/iso"/>
</dbReference>
<dbReference type="STRING" id="690566.Sphch_2107"/>